<proteinExistence type="inferred from homology"/>
<dbReference type="UniPathway" id="UPA00035">
    <property type="reaction ID" value="UER00042"/>
</dbReference>
<organism evidence="11 12">
    <name type="scientific">Thalassoglobus neptunius</name>
    <dbReference type="NCBI Taxonomy" id="1938619"/>
    <lineage>
        <taxon>Bacteria</taxon>
        <taxon>Pseudomonadati</taxon>
        <taxon>Planctomycetota</taxon>
        <taxon>Planctomycetia</taxon>
        <taxon>Planctomycetales</taxon>
        <taxon>Planctomycetaceae</taxon>
        <taxon>Thalassoglobus</taxon>
    </lineage>
</organism>
<dbReference type="CDD" id="cd00405">
    <property type="entry name" value="PRAI"/>
    <property type="match status" value="1"/>
</dbReference>
<dbReference type="PANTHER" id="PTHR42894:SF1">
    <property type="entry name" value="N-(5'-PHOSPHORIBOSYL)ANTHRANILATE ISOMERASE"/>
    <property type="match status" value="1"/>
</dbReference>
<protein>
    <recommendedName>
        <fullName evidence="4 9">N-(5'-phosphoribosyl)anthranilate isomerase</fullName>
        <shortName evidence="9">PRAI</shortName>
        <ecNumber evidence="3 9">5.3.1.24</ecNumber>
    </recommendedName>
</protein>
<dbReference type="AlphaFoldDB" id="A0A5C5WGI9"/>
<sequence>MWIKVCGLTSVANALEVAACRPDAIGLNFYSRSSRCVDVSTASEIAESLPKEIEPIGLFVNHSTSEIFEAVKRCGLKTVQLHGDESPEFASTLNGLQIIRAIRVNEETIDHLEDEVHKYLERDVNVRAFLVDARVSGAYGGTGHSAPWELVMSRYRFEDWPPLILAGGLGADNVEAAIQAVRPWGVDVASGVESSSGVKSPSLVEQFILKARSQH</sequence>
<dbReference type="SUPFAM" id="SSF51366">
    <property type="entry name" value="Ribulose-phoshate binding barrel"/>
    <property type="match status" value="1"/>
</dbReference>
<gene>
    <name evidence="9 11" type="primary">trpF</name>
    <name evidence="11" type="ORF">KOR42_38500</name>
</gene>
<dbReference type="EMBL" id="SIHI01000017">
    <property type="protein sequence ID" value="TWT49898.1"/>
    <property type="molecule type" value="Genomic_DNA"/>
</dbReference>
<feature type="domain" description="N-(5'phosphoribosyl) anthranilate isomerase (PRAI)" evidence="10">
    <location>
        <begin position="4"/>
        <end position="208"/>
    </location>
</feature>
<dbReference type="OrthoDB" id="9786954at2"/>
<dbReference type="InterPro" id="IPR013785">
    <property type="entry name" value="Aldolase_TIM"/>
</dbReference>
<accession>A0A5C5WGI9</accession>
<comment type="caution">
    <text evidence="11">The sequence shown here is derived from an EMBL/GenBank/DDBJ whole genome shotgun (WGS) entry which is preliminary data.</text>
</comment>
<evidence type="ECO:0000256" key="4">
    <source>
        <dbReference type="ARBA" id="ARBA00022272"/>
    </source>
</evidence>
<name>A0A5C5WGI9_9PLAN</name>
<dbReference type="InterPro" id="IPR044643">
    <property type="entry name" value="TrpF_fam"/>
</dbReference>
<dbReference type="InterPro" id="IPR011060">
    <property type="entry name" value="RibuloseP-bd_barrel"/>
</dbReference>
<comment type="pathway">
    <text evidence="2 9">Amino-acid biosynthesis; L-tryptophan biosynthesis; L-tryptophan from chorismate: step 3/5.</text>
</comment>
<dbReference type="GO" id="GO:0000162">
    <property type="term" value="P:L-tryptophan biosynthetic process"/>
    <property type="evidence" value="ECO:0007669"/>
    <property type="project" value="UniProtKB-UniRule"/>
</dbReference>
<evidence type="ECO:0000256" key="7">
    <source>
        <dbReference type="ARBA" id="ARBA00023141"/>
    </source>
</evidence>
<evidence type="ECO:0000256" key="3">
    <source>
        <dbReference type="ARBA" id="ARBA00012572"/>
    </source>
</evidence>
<dbReference type="EC" id="5.3.1.24" evidence="3 9"/>
<keyword evidence="8 9" id="KW-0413">Isomerase</keyword>
<evidence type="ECO:0000256" key="5">
    <source>
        <dbReference type="ARBA" id="ARBA00022605"/>
    </source>
</evidence>
<evidence type="ECO:0000256" key="6">
    <source>
        <dbReference type="ARBA" id="ARBA00022822"/>
    </source>
</evidence>
<evidence type="ECO:0000256" key="9">
    <source>
        <dbReference type="HAMAP-Rule" id="MF_00135"/>
    </source>
</evidence>
<evidence type="ECO:0000259" key="10">
    <source>
        <dbReference type="Pfam" id="PF00697"/>
    </source>
</evidence>
<evidence type="ECO:0000313" key="12">
    <source>
        <dbReference type="Proteomes" id="UP000317243"/>
    </source>
</evidence>
<dbReference type="PANTHER" id="PTHR42894">
    <property type="entry name" value="N-(5'-PHOSPHORIBOSYL)ANTHRANILATE ISOMERASE"/>
    <property type="match status" value="1"/>
</dbReference>
<dbReference type="RefSeq" id="WP_146511273.1">
    <property type="nucleotide sequence ID" value="NZ_SIHI01000017.1"/>
</dbReference>
<reference evidence="11 12" key="1">
    <citation type="submission" date="2019-02" db="EMBL/GenBank/DDBJ databases">
        <title>Deep-cultivation of Planctomycetes and their phenomic and genomic characterization uncovers novel biology.</title>
        <authorList>
            <person name="Wiegand S."/>
            <person name="Jogler M."/>
            <person name="Boedeker C."/>
            <person name="Pinto D."/>
            <person name="Vollmers J."/>
            <person name="Rivas-Marin E."/>
            <person name="Kohn T."/>
            <person name="Peeters S.H."/>
            <person name="Heuer A."/>
            <person name="Rast P."/>
            <person name="Oberbeckmann S."/>
            <person name="Bunk B."/>
            <person name="Jeske O."/>
            <person name="Meyerdierks A."/>
            <person name="Storesund J.E."/>
            <person name="Kallscheuer N."/>
            <person name="Luecker S."/>
            <person name="Lage O.M."/>
            <person name="Pohl T."/>
            <person name="Merkel B.J."/>
            <person name="Hornburger P."/>
            <person name="Mueller R.-W."/>
            <person name="Bruemmer F."/>
            <person name="Labrenz M."/>
            <person name="Spormann A.M."/>
            <person name="Op Den Camp H."/>
            <person name="Overmann J."/>
            <person name="Amann R."/>
            <person name="Jetten M.S.M."/>
            <person name="Mascher T."/>
            <person name="Medema M.H."/>
            <person name="Devos D.P."/>
            <person name="Kaster A.-K."/>
            <person name="Ovreas L."/>
            <person name="Rohde M."/>
            <person name="Galperin M.Y."/>
            <person name="Jogler C."/>
        </authorList>
    </citation>
    <scope>NUCLEOTIDE SEQUENCE [LARGE SCALE GENOMIC DNA]</scope>
    <source>
        <strain evidence="11 12">KOR42</strain>
    </source>
</reference>
<keyword evidence="12" id="KW-1185">Reference proteome</keyword>
<comment type="similarity">
    <text evidence="9">Belongs to the TrpF family.</text>
</comment>
<keyword evidence="5 9" id="KW-0028">Amino-acid biosynthesis</keyword>
<evidence type="ECO:0000313" key="11">
    <source>
        <dbReference type="EMBL" id="TWT49898.1"/>
    </source>
</evidence>
<evidence type="ECO:0000256" key="8">
    <source>
        <dbReference type="ARBA" id="ARBA00023235"/>
    </source>
</evidence>
<comment type="catalytic activity">
    <reaction evidence="1 9">
        <text>N-(5-phospho-beta-D-ribosyl)anthranilate = 1-(2-carboxyphenylamino)-1-deoxy-D-ribulose 5-phosphate</text>
        <dbReference type="Rhea" id="RHEA:21540"/>
        <dbReference type="ChEBI" id="CHEBI:18277"/>
        <dbReference type="ChEBI" id="CHEBI:58613"/>
        <dbReference type="EC" id="5.3.1.24"/>
    </reaction>
</comment>
<dbReference type="InterPro" id="IPR001240">
    <property type="entry name" value="PRAI_dom"/>
</dbReference>
<dbReference type="Pfam" id="PF00697">
    <property type="entry name" value="PRAI"/>
    <property type="match status" value="1"/>
</dbReference>
<dbReference type="Gene3D" id="3.20.20.70">
    <property type="entry name" value="Aldolase class I"/>
    <property type="match status" value="1"/>
</dbReference>
<dbReference type="HAMAP" id="MF_00135">
    <property type="entry name" value="PRAI"/>
    <property type="match status" value="1"/>
</dbReference>
<keyword evidence="6 9" id="KW-0822">Tryptophan biosynthesis</keyword>
<keyword evidence="7 9" id="KW-0057">Aromatic amino acid biosynthesis</keyword>
<evidence type="ECO:0000256" key="2">
    <source>
        <dbReference type="ARBA" id="ARBA00004664"/>
    </source>
</evidence>
<evidence type="ECO:0000256" key="1">
    <source>
        <dbReference type="ARBA" id="ARBA00001164"/>
    </source>
</evidence>
<dbReference type="Proteomes" id="UP000317243">
    <property type="component" value="Unassembled WGS sequence"/>
</dbReference>
<dbReference type="GO" id="GO:0004640">
    <property type="term" value="F:phosphoribosylanthranilate isomerase activity"/>
    <property type="evidence" value="ECO:0007669"/>
    <property type="project" value="UniProtKB-UniRule"/>
</dbReference>